<feature type="signal peptide" evidence="1">
    <location>
        <begin position="1"/>
        <end position="16"/>
    </location>
</feature>
<dbReference type="AlphaFoldDB" id="A0A1S8AAI4"/>
<sequence>MKYSVAIFALFTVAMGQFVKVPRQAGTVAVQGAAMSTKNGDVVPFDSNNVYKAATDAGLK</sequence>
<proteinExistence type="predicted"/>
<keyword evidence="3" id="KW-1185">Reference proteome</keyword>
<protein>
    <submittedName>
        <fullName evidence="2">Uncharacterized protein</fullName>
    </submittedName>
</protein>
<dbReference type="OMA" id="KTQNAAM"/>
<organism evidence="2">
    <name type="scientific">Rosellinia necatrix</name>
    <name type="common">White root-rot fungus</name>
    <dbReference type="NCBI Taxonomy" id="77044"/>
    <lineage>
        <taxon>Eukaryota</taxon>
        <taxon>Fungi</taxon>
        <taxon>Dikarya</taxon>
        <taxon>Ascomycota</taxon>
        <taxon>Pezizomycotina</taxon>
        <taxon>Sordariomycetes</taxon>
        <taxon>Xylariomycetidae</taxon>
        <taxon>Xylariales</taxon>
        <taxon>Xylariaceae</taxon>
        <taxon>Rosellinia</taxon>
    </lineage>
</organism>
<reference evidence="2" key="1">
    <citation type="submission" date="2016-03" db="EMBL/GenBank/DDBJ databases">
        <title>Draft genome sequence of Rosellinia necatrix.</title>
        <authorList>
            <person name="Kanematsu S."/>
        </authorList>
    </citation>
    <scope>NUCLEOTIDE SEQUENCE [LARGE SCALE GENOMIC DNA]</scope>
    <source>
        <strain evidence="2">W97</strain>
    </source>
</reference>
<gene>
    <name evidence="2" type="ORF">SAMD00023353_7000130</name>
</gene>
<evidence type="ECO:0000313" key="2">
    <source>
        <dbReference type="EMBL" id="GAW27091.1"/>
    </source>
</evidence>
<dbReference type="EMBL" id="DF977515">
    <property type="protein sequence ID" value="GAW27091.1"/>
    <property type="molecule type" value="Genomic_DNA"/>
</dbReference>
<evidence type="ECO:0000313" key="3">
    <source>
        <dbReference type="Proteomes" id="UP000054516"/>
    </source>
</evidence>
<dbReference type="OrthoDB" id="4835952at2759"/>
<accession>A0A1S8AAI4</accession>
<keyword evidence="1" id="KW-0732">Signal</keyword>
<feature type="chain" id="PRO_5013114348" evidence="1">
    <location>
        <begin position="17"/>
        <end position="60"/>
    </location>
</feature>
<evidence type="ECO:0000256" key="1">
    <source>
        <dbReference type="SAM" id="SignalP"/>
    </source>
</evidence>
<dbReference type="Proteomes" id="UP000054516">
    <property type="component" value="Unassembled WGS sequence"/>
</dbReference>
<name>A0A1S8AAI4_ROSNE</name>